<feature type="chain" id="PRO_5045121880" description="Outer membrane protein beta-barrel domain-containing protein" evidence="1">
    <location>
        <begin position="21"/>
        <end position="217"/>
    </location>
</feature>
<reference evidence="4" key="1">
    <citation type="journal article" date="2019" name="Int. J. Syst. Evol. Microbiol.">
        <title>The Global Catalogue of Microorganisms (GCM) 10K type strain sequencing project: providing services to taxonomists for standard genome sequencing and annotation.</title>
        <authorList>
            <consortium name="The Broad Institute Genomics Platform"/>
            <consortium name="The Broad Institute Genome Sequencing Center for Infectious Disease"/>
            <person name="Wu L."/>
            <person name="Ma J."/>
        </authorList>
    </citation>
    <scope>NUCLEOTIDE SEQUENCE [LARGE SCALE GENOMIC DNA]</scope>
    <source>
        <strain evidence="4">CGMCC 1.15111</strain>
    </source>
</reference>
<dbReference type="RefSeq" id="WP_189628917.1">
    <property type="nucleotide sequence ID" value="NZ_BNAG01000001.1"/>
</dbReference>
<accession>A0ABQ3I740</accession>
<evidence type="ECO:0000313" key="4">
    <source>
        <dbReference type="Proteomes" id="UP000658258"/>
    </source>
</evidence>
<dbReference type="InterPro" id="IPR025665">
    <property type="entry name" value="Beta-barrel_OMP_2"/>
</dbReference>
<dbReference type="EMBL" id="BNAG01000001">
    <property type="protein sequence ID" value="GHE55861.1"/>
    <property type="molecule type" value="Genomic_DNA"/>
</dbReference>
<keyword evidence="4" id="KW-1185">Reference proteome</keyword>
<feature type="domain" description="Outer membrane protein beta-barrel" evidence="2">
    <location>
        <begin position="24"/>
        <end position="190"/>
    </location>
</feature>
<evidence type="ECO:0000259" key="2">
    <source>
        <dbReference type="Pfam" id="PF13568"/>
    </source>
</evidence>
<dbReference type="Pfam" id="PF13568">
    <property type="entry name" value="OMP_b-brl_2"/>
    <property type="match status" value="1"/>
</dbReference>
<evidence type="ECO:0000256" key="1">
    <source>
        <dbReference type="SAM" id="SignalP"/>
    </source>
</evidence>
<dbReference type="Proteomes" id="UP000658258">
    <property type="component" value="Unassembled WGS sequence"/>
</dbReference>
<comment type="caution">
    <text evidence="3">The sequence shown here is derived from an EMBL/GenBank/DDBJ whole genome shotgun (WGS) entry which is preliminary data.</text>
</comment>
<keyword evidence="1" id="KW-0732">Signal</keyword>
<gene>
    <name evidence="3" type="ORF">GCM10011340_08300</name>
</gene>
<name>A0ABQ3I740_9BACT</name>
<evidence type="ECO:0000313" key="3">
    <source>
        <dbReference type="EMBL" id="GHE55861.1"/>
    </source>
</evidence>
<sequence length="217" mass="24307">MKKYVFTALIALFLSQKVTAQIEDYRIGVKLAPTVSYVRASTDGNSTTFERNGSTVKFLIGAFVDIPFKDNYYFHTGINYASRNTKVTATDAAYFGGTPTSAEYDHEYIQLPALIKLYTNEVLLDTKLFFNFGVIPEVRLNTNNKTENINLITEFQHFDINGNFGGGVERAIGVQTSLFASINYNIGFINQVKEQSNSLDDLKVKNSLIAIEFGIKF</sequence>
<protein>
    <recommendedName>
        <fullName evidence="2">Outer membrane protein beta-barrel domain-containing protein</fullName>
    </recommendedName>
</protein>
<proteinExistence type="predicted"/>
<feature type="signal peptide" evidence="1">
    <location>
        <begin position="1"/>
        <end position="20"/>
    </location>
</feature>
<organism evidence="3 4">
    <name type="scientific">Roseivirga thermotolerans</name>
    <dbReference type="NCBI Taxonomy" id="1758176"/>
    <lineage>
        <taxon>Bacteria</taxon>
        <taxon>Pseudomonadati</taxon>
        <taxon>Bacteroidota</taxon>
        <taxon>Cytophagia</taxon>
        <taxon>Cytophagales</taxon>
        <taxon>Roseivirgaceae</taxon>
        <taxon>Roseivirga</taxon>
    </lineage>
</organism>